<sequence length="192" mass="21420">MITTISSPEVEDETLNLDLHQIQLSHGTQALPNMGKFLYPSHQDRAYLLMPIQLQPKMLDIGGVRTEKLIQETEPSSWLPGGIFTTLELDQKLTSLSELSKMESSGYMKTVPQTLLQLLERGTLTMTQLLLRSSLPVLNFLKTSTLKVLEVIVSHLQERLVPVETLLDQTLEVPGLEIPPAALPLVQLESEP</sequence>
<reference evidence="1" key="1">
    <citation type="journal article" date="2017" name="Virol. J.">
        <title>Detection and full genome characterization of two beta CoV viruses related to Middle East respiratory syndrome from bats in Italy.</title>
        <authorList>
            <person name="Moreno A."/>
            <person name="Lelli D."/>
            <person name="de Sabato L."/>
            <person name="Zaccaria G."/>
            <person name="Boni A."/>
            <person name="Sozzi E."/>
            <person name="Prosperi A."/>
            <person name="Lavazza A."/>
            <person name="Cella E."/>
            <person name="Castrucci M.R."/>
            <person name="Cicozzi M."/>
            <person name="Vaccari G."/>
        </authorList>
    </citation>
    <scope>NUCLEOTIDE SEQUENCE</scope>
    <source>
        <strain evidence="1">Bat-CoV/P.khulii/Italy/206645-63/2011</strain>
    </source>
</reference>
<dbReference type="InterPro" id="IPR044312">
    <property type="entry name" value="merbe_CoV_ORF8b-like"/>
</dbReference>
<proteinExistence type="predicted"/>
<gene>
    <name evidence="1" type="primary">ORF8b</name>
</gene>
<name>A0A2I6PIX7_MERS</name>
<dbReference type="EMBL" id="MG596803">
    <property type="protein sequence ID" value="AUM60032.1"/>
    <property type="molecule type" value="Genomic_RNA"/>
</dbReference>
<accession>A0A2I6PIX7</accession>
<organism evidence="1">
    <name type="scientific">Middle East respiratory syndrome-related coronavirus</name>
    <name type="common">MERS-CoV</name>
    <dbReference type="NCBI Taxonomy" id="1335626"/>
    <lineage>
        <taxon>Viruses</taxon>
        <taxon>Riboviria</taxon>
        <taxon>Orthornavirae</taxon>
        <taxon>Pisuviricota</taxon>
        <taxon>Pisoniviricetes</taxon>
        <taxon>Nidovirales</taxon>
        <taxon>Cornidovirineae</taxon>
        <taxon>Coronaviridae</taxon>
        <taxon>Orthocoronavirinae</taxon>
        <taxon>Betacoronavirus</taxon>
        <taxon>Merbecovirus</taxon>
        <taxon>Betacoronavirus cameli</taxon>
    </lineage>
</organism>
<evidence type="ECO:0000313" key="1">
    <source>
        <dbReference type="EMBL" id="AUM60032.1"/>
    </source>
</evidence>
<protein>
    <submittedName>
        <fullName evidence="1">ORF8b protein</fullName>
    </submittedName>
</protein>
<dbReference type="CDD" id="cd21661">
    <property type="entry name" value="merbe_CoV_ORF8b-like"/>
    <property type="match status" value="1"/>
</dbReference>